<dbReference type="KEGG" id="psn:Pedsa_1325"/>
<evidence type="ECO:0000313" key="1">
    <source>
        <dbReference type="EMBL" id="ADY51892.1"/>
    </source>
</evidence>
<accession>F0SEK2</accession>
<protein>
    <recommendedName>
        <fullName evidence="3">Error-prone repair protein ImuA</fullName>
    </recommendedName>
</protein>
<dbReference type="eggNOG" id="COG4544">
    <property type="taxonomic scope" value="Bacteria"/>
</dbReference>
<dbReference type="STRING" id="762903.Pedsa_1325"/>
<organism evidence="1 2">
    <name type="scientific">Pseudopedobacter saltans (strain ATCC 51119 / DSM 12145 / JCM 21818 / CCUG 39354 / LMG 10337 / NBRC 100064 / NCIMB 13643)</name>
    <name type="common">Pedobacter saltans</name>
    <dbReference type="NCBI Taxonomy" id="762903"/>
    <lineage>
        <taxon>Bacteria</taxon>
        <taxon>Pseudomonadati</taxon>
        <taxon>Bacteroidota</taxon>
        <taxon>Sphingobacteriia</taxon>
        <taxon>Sphingobacteriales</taxon>
        <taxon>Sphingobacteriaceae</taxon>
        <taxon>Pseudopedobacter</taxon>
    </lineage>
</organism>
<reference evidence="1 2" key="1">
    <citation type="journal article" date="2011" name="Stand. Genomic Sci.">
        <title>Complete genome sequence of the gliding, heparinolytic Pedobacter saltans type strain (113).</title>
        <authorList>
            <person name="Liolios K."/>
            <person name="Sikorski J."/>
            <person name="Lu M."/>
            <person name="Nolan M."/>
            <person name="Lapidus A."/>
            <person name="Lucas S."/>
            <person name="Hammon N."/>
            <person name="Deshpande S."/>
            <person name="Cheng J.F."/>
            <person name="Tapia R."/>
            <person name="Han C."/>
            <person name="Goodwin L."/>
            <person name="Pitluck S."/>
            <person name="Huntemann M."/>
            <person name="Ivanova N."/>
            <person name="Pagani I."/>
            <person name="Mavromatis K."/>
            <person name="Ovchinikova G."/>
            <person name="Pati A."/>
            <person name="Chen A."/>
            <person name="Palaniappan K."/>
            <person name="Land M."/>
            <person name="Hauser L."/>
            <person name="Brambilla E.M."/>
            <person name="Kotsyurbenko O."/>
            <person name="Rohde M."/>
            <person name="Tindall B.J."/>
            <person name="Abt B."/>
            <person name="Goker M."/>
            <person name="Detter J.C."/>
            <person name="Woyke T."/>
            <person name="Bristow J."/>
            <person name="Eisen J.A."/>
            <person name="Markowitz V."/>
            <person name="Hugenholtz P."/>
            <person name="Klenk H.P."/>
            <person name="Kyrpides N.C."/>
        </authorList>
    </citation>
    <scope>NUCLEOTIDE SEQUENCE [LARGE SCALE GENOMIC DNA]</scope>
    <source>
        <strain evidence="2">ATCC 51119 / DSM 12145 / JCM 21818 / LMG 10337 / NBRC 100064 / NCIMB 13643</strain>
    </source>
</reference>
<dbReference type="PIRSF" id="PIRSF034285">
    <property type="entry name" value="UCP034285"/>
    <property type="match status" value="1"/>
</dbReference>
<sequence length="252" mass="28615">MAIREKQKEIISQLRKNILHLEGFRPEREDSCLRMGLGILEDAFPYGIFPRAAVHEFLCQEDEEAAASNAFLSVVLAMLMQSQKPCVWISPFPMVFPPALKSFGIHPDRLIFVRLNRDRDILWAMEEALKCKGLAAVVAELQELSFSQSRRLQLAVESSRVSGFVLRRDTRKINTTACVARWRISPQPSLLLEKGLPGVGFPQWQVELLKVKNGQPGSWNIAWTPEGLLFDRQENTGFYPFEKNKEATKTGS</sequence>
<dbReference type="EMBL" id="CP002545">
    <property type="protein sequence ID" value="ADY51892.1"/>
    <property type="molecule type" value="Genomic_DNA"/>
</dbReference>
<dbReference type="SUPFAM" id="SSF52540">
    <property type="entry name" value="P-loop containing nucleoside triphosphate hydrolases"/>
    <property type="match status" value="1"/>
</dbReference>
<gene>
    <name evidence="1" type="ordered locus">Pedsa_1325</name>
</gene>
<keyword evidence="2" id="KW-1185">Reference proteome</keyword>
<dbReference type="InterPro" id="IPR027417">
    <property type="entry name" value="P-loop_NTPase"/>
</dbReference>
<dbReference type="InterPro" id="IPR017026">
    <property type="entry name" value="ImuA"/>
</dbReference>
<dbReference type="HOGENOM" id="CLU_065750_1_0_10"/>
<name>F0SEK2_PSESL</name>
<evidence type="ECO:0000313" key="2">
    <source>
        <dbReference type="Proteomes" id="UP000000310"/>
    </source>
</evidence>
<reference evidence="2" key="2">
    <citation type="submission" date="2011-02" db="EMBL/GenBank/DDBJ databases">
        <title>The complete genome of Pedobacter saltans DSM 12145.</title>
        <authorList>
            <consortium name="US DOE Joint Genome Institute (JGI-PGF)"/>
            <person name="Lucas S."/>
            <person name="Copeland A."/>
            <person name="Lapidus A."/>
            <person name="Bruce D."/>
            <person name="Goodwin L."/>
            <person name="Pitluck S."/>
            <person name="Kyrpides N."/>
            <person name="Mavromatis K."/>
            <person name="Pagani I."/>
            <person name="Ivanova N."/>
            <person name="Ovchinnikova G."/>
            <person name="Lu M."/>
            <person name="Detter J.C."/>
            <person name="Han C."/>
            <person name="Land M."/>
            <person name="Hauser L."/>
            <person name="Markowitz V."/>
            <person name="Cheng J.-F."/>
            <person name="Hugenholtz P."/>
            <person name="Woyke T."/>
            <person name="Wu D."/>
            <person name="Tindall B."/>
            <person name="Pomrenke H.G."/>
            <person name="Brambilla E."/>
            <person name="Klenk H.-P."/>
            <person name="Eisen J.A."/>
        </authorList>
    </citation>
    <scope>NUCLEOTIDE SEQUENCE [LARGE SCALE GENOMIC DNA]</scope>
    <source>
        <strain evidence="2">ATCC 51119 / DSM 12145 / JCM 21818 / LMG 10337 / NBRC 100064 / NCIMB 13643</strain>
    </source>
</reference>
<evidence type="ECO:0008006" key="3">
    <source>
        <dbReference type="Google" id="ProtNLM"/>
    </source>
</evidence>
<dbReference type="Proteomes" id="UP000000310">
    <property type="component" value="Chromosome"/>
</dbReference>
<proteinExistence type="predicted"/>
<dbReference type="AlphaFoldDB" id="F0SEK2"/>
<dbReference type="Gene3D" id="3.40.50.300">
    <property type="entry name" value="P-loop containing nucleotide triphosphate hydrolases"/>
    <property type="match status" value="1"/>
</dbReference>